<keyword evidence="4 11" id="KW-0812">Transmembrane</keyword>
<feature type="coiled-coil region" evidence="9">
    <location>
        <begin position="1235"/>
        <end position="1262"/>
    </location>
</feature>
<evidence type="ECO:0000256" key="11">
    <source>
        <dbReference type="SAM" id="Phobius"/>
    </source>
</evidence>
<dbReference type="FunFam" id="3.40.50.300:FF:002416">
    <property type="entry name" value="ABC multidrug transporter (Eurofung)"/>
    <property type="match status" value="1"/>
</dbReference>
<evidence type="ECO:0000256" key="3">
    <source>
        <dbReference type="ARBA" id="ARBA00022448"/>
    </source>
</evidence>
<dbReference type="PROSITE" id="PS00211">
    <property type="entry name" value="ABC_TRANSPORTER_1"/>
    <property type="match status" value="1"/>
</dbReference>
<dbReference type="GO" id="GO:0016020">
    <property type="term" value="C:membrane"/>
    <property type="evidence" value="ECO:0007669"/>
    <property type="project" value="UniProtKB-SubCell"/>
</dbReference>
<evidence type="ECO:0000259" key="12">
    <source>
        <dbReference type="PROSITE" id="PS50893"/>
    </source>
</evidence>
<evidence type="ECO:0000256" key="7">
    <source>
        <dbReference type="ARBA" id="ARBA00022989"/>
    </source>
</evidence>
<feature type="transmembrane region" description="Helical" evidence="11">
    <location>
        <begin position="861"/>
        <end position="881"/>
    </location>
</feature>
<feature type="transmembrane region" description="Helical" evidence="11">
    <location>
        <begin position="649"/>
        <end position="670"/>
    </location>
</feature>
<dbReference type="InterPro" id="IPR029481">
    <property type="entry name" value="ABC_trans_N"/>
</dbReference>
<dbReference type="STRING" id="97972.A0A2V1E4I3"/>
<dbReference type="Pfam" id="PF14510">
    <property type="entry name" value="ABC_trans_N"/>
    <property type="match status" value="1"/>
</dbReference>
<dbReference type="InterPro" id="IPR034001">
    <property type="entry name" value="ABCG_PDR_1"/>
</dbReference>
<name>A0A2V1E4I3_9PLEO</name>
<feature type="transmembrane region" description="Helical" evidence="11">
    <location>
        <begin position="616"/>
        <end position="637"/>
    </location>
</feature>
<feature type="compositionally biased region" description="Basic and acidic residues" evidence="10">
    <location>
        <begin position="100"/>
        <end position="115"/>
    </location>
</feature>
<proteinExistence type="inferred from homology"/>
<feature type="transmembrane region" description="Helical" evidence="11">
    <location>
        <begin position="1431"/>
        <end position="1455"/>
    </location>
</feature>
<keyword evidence="14" id="KW-1185">Reference proteome</keyword>
<dbReference type="GO" id="GO:0016887">
    <property type="term" value="F:ATP hydrolysis activity"/>
    <property type="evidence" value="ECO:0007669"/>
    <property type="project" value="InterPro"/>
</dbReference>
<dbReference type="SUPFAM" id="SSF52540">
    <property type="entry name" value="P-loop containing nucleoside triphosphate hydrolases"/>
    <property type="match status" value="2"/>
</dbReference>
<dbReference type="Proteomes" id="UP000244855">
    <property type="component" value="Unassembled WGS sequence"/>
</dbReference>
<protein>
    <recommendedName>
        <fullName evidence="12">ABC transporter domain-containing protein</fullName>
    </recommendedName>
</protein>
<feature type="compositionally biased region" description="Basic and acidic residues" evidence="10">
    <location>
        <begin position="1"/>
        <end position="12"/>
    </location>
</feature>
<evidence type="ECO:0000256" key="1">
    <source>
        <dbReference type="ARBA" id="ARBA00004141"/>
    </source>
</evidence>
<keyword evidence="8 11" id="KW-0472">Membrane</keyword>
<feature type="transmembrane region" description="Helical" evidence="11">
    <location>
        <begin position="1289"/>
        <end position="1310"/>
    </location>
</feature>
<feature type="coiled-coil region" evidence="9">
    <location>
        <begin position="556"/>
        <end position="583"/>
    </location>
</feature>
<keyword evidence="5" id="KW-0547">Nucleotide-binding</keyword>
<dbReference type="CDD" id="cd03233">
    <property type="entry name" value="ABCG_PDR_domain1"/>
    <property type="match status" value="1"/>
</dbReference>
<feature type="compositionally biased region" description="Polar residues" evidence="10">
    <location>
        <begin position="172"/>
        <end position="183"/>
    </location>
</feature>
<dbReference type="FunFam" id="3.40.50.300:FF:000054">
    <property type="entry name" value="ABC multidrug transporter atrF"/>
    <property type="match status" value="1"/>
</dbReference>
<feature type="transmembrane region" description="Helical" evidence="11">
    <location>
        <begin position="1557"/>
        <end position="1577"/>
    </location>
</feature>
<dbReference type="Gene3D" id="3.40.50.300">
    <property type="entry name" value="P-loop containing nucleotide triphosphate hydrolases"/>
    <property type="match status" value="2"/>
</dbReference>
<feature type="compositionally biased region" description="Polar residues" evidence="10">
    <location>
        <begin position="83"/>
        <end position="99"/>
    </location>
</feature>
<evidence type="ECO:0000256" key="2">
    <source>
        <dbReference type="ARBA" id="ARBA00006012"/>
    </source>
</evidence>
<organism evidence="13 14">
    <name type="scientific">Periconia macrospinosa</name>
    <dbReference type="NCBI Taxonomy" id="97972"/>
    <lineage>
        <taxon>Eukaryota</taxon>
        <taxon>Fungi</taxon>
        <taxon>Dikarya</taxon>
        <taxon>Ascomycota</taxon>
        <taxon>Pezizomycotina</taxon>
        <taxon>Dothideomycetes</taxon>
        <taxon>Pleosporomycetidae</taxon>
        <taxon>Pleosporales</taxon>
        <taxon>Massarineae</taxon>
        <taxon>Periconiaceae</taxon>
        <taxon>Periconia</taxon>
    </lineage>
</organism>
<dbReference type="EMBL" id="KZ805316">
    <property type="protein sequence ID" value="PVI05062.1"/>
    <property type="molecule type" value="Genomic_DNA"/>
</dbReference>
<comment type="similarity">
    <text evidence="2">Belongs to the ABC transporter superfamily. ABCG family. PDR (TC 3.A.1.205) subfamily.</text>
</comment>
<dbReference type="InterPro" id="IPR003593">
    <property type="entry name" value="AAA+_ATPase"/>
</dbReference>
<evidence type="ECO:0000313" key="13">
    <source>
        <dbReference type="EMBL" id="PVI05062.1"/>
    </source>
</evidence>
<dbReference type="OrthoDB" id="245989at2759"/>
<gene>
    <name evidence="13" type="ORF">DM02DRAFT_125792</name>
</gene>
<evidence type="ECO:0000256" key="5">
    <source>
        <dbReference type="ARBA" id="ARBA00022741"/>
    </source>
</evidence>
<dbReference type="InterPro" id="IPR010929">
    <property type="entry name" value="PDR_CDR_ABC"/>
</dbReference>
<feature type="transmembrane region" description="Helical" evidence="11">
    <location>
        <begin position="1400"/>
        <end position="1419"/>
    </location>
</feature>
<keyword evidence="7 11" id="KW-1133">Transmembrane helix</keyword>
<feature type="compositionally biased region" description="Acidic residues" evidence="10">
    <location>
        <begin position="122"/>
        <end position="132"/>
    </location>
</feature>
<dbReference type="InterPro" id="IPR027417">
    <property type="entry name" value="P-loop_NTPase"/>
</dbReference>
<dbReference type="PROSITE" id="PS50893">
    <property type="entry name" value="ABC_TRANSPORTER_2"/>
    <property type="match status" value="2"/>
</dbReference>
<evidence type="ECO:0000313" key="14">
    <source>
        <dbReference type="Proteomes" id="UP000244855"/>
    </source>
</evidence>
<feature type="transmembrane region" description="Helical" evidence="11">
    <location>
        <begin position="1322"/>
        <end position="1340"/>
    </location>
</feature>
<dbReference type="Pfam" id="PF19055">
    <property type="entry name" value="ABC2_membrane_7"/>
    <property type="match status" value="1"/>
</dbReference>
<dbReference type="InterPro" id="IPR017871">
    <property type="entry name" value="ABC_transporter-like_CS"/>
</dbReference>
<feature type="region of interest" description="Disordered" evidence="10">
    <location>
        <begin position="1"/>
        <end position="193"/>
    </location>
</feature>
<evidence type="ECO:0000256" key="10">
    <source>
        <dbReference type="SAM" id="MobiDB-lite"/>
    </source>
</evidence>
<feature type="region of interest" description="Disordered" evidence="10">
    <location>
        <begin position="913"/>
        <end position="943"/>
    </location>
</feature>
<keyword evidence="9" id="KW-0175">Coiled coil</keyword>
<keyword evidence="3" id="KW-0813">Transport</keyword>
<dbReference type="Pfam" id="PF00005">
    <property type="entry name" value="ABC_tran"/>
    <property type="match status" value="2"/>
</dbReference>
<feature type="transmembrane region" description="Helical" evidence="11">
    <location>
        <begin position="756"/>
        <end position="776"/>
    </location>
</feature>
<feature type="compositionally biased region" description="Polar residues" evidence="10">
    <location>
        <begin position="138"/>
        <end position="156"/>
    </location>
</feature>
<feature type="domain" description="ABC transporter" evidence="12">
    <location>
        <begin position="253"/>
        <end position="512"/>
    </location>
</feature>
<dbReference type="InterPro" id="IPR013525">
    <property type="entry name" value="ABC2_TM"/>
</dbReference>
<feature type="compositionally biased region" description="Polar residues" evidence="10">
    <location>
        <begin position="27"/>
        <end position="44"/>
    </location>
</feature>
<feature type="domain" description="ABC transporter" evidence="12">
    <location>
        <begin position="953"/>
        <end position="1196"/>
    </location>
</feature>
<dbReference type="SMART" id="SM00382">
    <property type="entry name" value="AAA"/>
    <property type="match status" value="2"/>
</dbReference>
<evidence type="ECO:0000256" key="8">
    <source>
        <dbReference type="ARBA" id="ARBA00023136"/>
    </source>
</evidence>
<evidence type="ECO:0000256" key="6">
    <source>
        <dbReference type="ARBA" id="ARBA00022840"/>
    </source>
</evidence>
<evidence type="ECO:0000256" key="9">
    <source>
        <dbReference type="SAM" id="Coils"/>
    </source>
</evidence>
<sequence length="1607" mass="179290">MGDMAESERPTPHTEQLPGGWIETPYDSGQQESYTGAQSGANSEATEHSQRAPSNTIQPGGTYLNYAPVMSNEPSGTEAPKESGQSPTSSHTAVVPSSSGEKDVRSEQIEPHEAPLETSDSSSEDSDAEVEDGFTSVKPASSTSGRPKLQSENSKPMTEDDLFRALSRRKTNASSISRTKSGGTTTDDDDDDDYEQEEINKLMSRMFGRSRQAQSEEEKTRHLGVIFKNLTVKGAGVGAMLQPTVGDIFMGPIRTLKNLFTGGPRKVAAKPPIRTILDDFSGCIKPGEMLLVLGRPGAGCSTFLKVIGNQRFGYEEINGEVTYGGTGAEEMRKKFRSEVLYNPEDDLHYATLKVKDTLRFALKTKTPGKDSRKKGESRNDYVKEFLRVVSKLFWIEHTLGTKVGNEYIRGVSGGEKKRVSIAEAMITKASVQAWDNSTRGLDASTALEYVQSLRSLTNMANIATSVALYQAGESLYSLFDKVLVIHEGKCCYFGPADHAVKYFQDLGFHQPERWTSADFITSVTDAHERHVKDGYEDRIPRSGAQFAQAFKNSEQYQDCLAEIEEFERETKRQAEERKSAMTKATRKKNFTLPFHKQVTACTVRQFKVMIGDQQSLGGKWGGILFQALIVGSLFYNLPQTAQGAFPRGGVIFFMLLFNALLALAELTAAFESRPILLKHKSFSFYRPAAYAIGQTVVDIPLVFIQVFIFDIVVYFMANLQRTASQFFISLLFLWLLTMTMYAFFRAIGALVGSLDVATRITGVAIQALVVYTGYLIPPNKMHPWFSWLRWINPVQYGFEALMANEFYNLEIQCTPPYIVPQIPGAEEPYQSCALQGSKPGSLTVNGADYIAVAFQYSRSHLWRNFGIICAFFIFFVCLTAFGMEIQKPNKGGGAVTIFKRGQVPKTVEKAMEVQEPPPQDEETGKVADGGAVPTGEKGEDKSAEGVAKNEAIFTWQNVTYTIPYEKGERTLLKDVQGYVKPGKLTALMGASGAGKTTLLNTLAQRINFGVVRGDFLVDGKPLPSSFQRSTGFAEQMDVHESTATVREALRFSAKLRQPKEVPLEEKYDYVEKIIDLLEMRDIAGAAIGVPGSGLNQEQRKRVTIGVELASKPELLMFLDEPTSGLDSGAAFNIVRFLRKLADAGQAILCTIHQPSSVLFENFDQLLLLKSGGRTVYFGELGHDSRKLINYLEANGAKKCPPQENPAEYMLEAIGAGDPNYKGKDWGDVWAKSPENEKLTKEIQEIIEKRRNATKENDQTRDDREYAMPLSTQLYTVIHRSFVAMWRDPSYVLGMFMLHIFTGLFNAFTFWDLGYSQIDMQSRLFSTFMTLTIAPPLIQQLQPRFLRLRNLYESREGNAKIYSWTAFVWGAILSEIPYRIVAGTIYWCCWYFPPNFPRDTYTAASVWLFVMEFELFYLGFGQAIASFAANELLASLLVPLFFLFVVSFCGVVVPYAGLPTFWRSWMYWLTPFHYLLEGFLGLLTSGLPVRCDASELAIFPPPPGQDCQTYAGEYAKQSGGYVETQPNGDCGFCQYATGDAFAASFNVFSTHTYRDFGIMWAYILFNFAVVFVCTYLYLGGLRRIKALLSPSARRQRKEQRQRQTGDSA</sequence>
<dbReference type="InterPro" id="IPR043926">
    <property type="entry name" value="ABCG_dom"/>
</dbReference>
<feature type="transmembrane region" description="Helical" evidence="11">
    <location>
        <begin position="1360"/>
        <end position="1380"/>
    </location>
</feature>
<dbReference type="CDD" id="cd03232">
    <property type="entry name" value="ABCG_PDR_domain2"/>
    <property type="match status" value="1"/>
</dbReference>
<feature type="transmembrane region" description="Helical" evidence="11">
    <location>
        <begin position="691"/>
        <end position="717"/>
    </location>
</feature>
<dbReference type="GO" id="GO:0005524">
    <property type="term" value="F:ATP binding"/>
    <property type="evidence" value="ECO:0007669"/>
    <property type="project" value="UniProtKB-KW"/>
</dbReference>
<evidence type="ECO:0000256" key="4">
    <source>
        <dbReference type="ARBA" id="ARBA00022692"/>
    </source>
</evidence>
<reference evidence="13 14" key="1">
    <citation type="journal article" date="2018" name="Sci. Rep.">
        <title>Comparative genomics provides insights into the lifestyle and reveals functional heterogeneity of dark septate endophytic fungi.</title>
        <authorList>
            <person name="Knapp D.G."/>
            <person name="Nemeth J.B."/>
            <person name="Barry K."/>
            <person name="Hainaut M."/>
            <person name="Henrissat B."/>
            <person name="Johnson J."/>
            <person name="Kuo A."/>
            <person name="Lim J.H.P."/>
            <person name="Lipzen A."/>
            <person name="Nolan M."/>
            <person name="Ohm R.A."/>
            <person name="Tamas L."/>
            <person name="Grigoriev I.V."/>
            <person name="Spatafora J.W."/>
            <person name="Nagy L.G."/>
            <person name="Kovacs G.M."/>
        </authorList>
    </citation>
    <scope>NUCLEOTIDE SEQUENCE [LARGE SCALE GENOMIC DNA]</scope>
    <source>
        <strain evidence="13 14">DSE2036</strain>
    </source>
</reference>
<dbReference type="InterPro" id="IPR003439">
    <property type="entry name" value="ABC_transporter-like_ATP-bd"/>
</dbReference>
<feature type="transmembrane region" description="Helical" evidence="11">
    <location>
        <begin position="723"/>
        <end position="744"/>
    </location>
</feature>
<dbReference type="Pfam" id="PF06422">
    <property type="entry name" value="PDR_CDR"/>
    <property type="match status" value="1"/>
</dbReference>
<dbReference type="InterPro" id="IPR034003">
    <property type="entry name" value="ABCG_PDR_2"/>
</dbReference>
<accession>A0A2V1E4I3</accession>
<comment type="subcellular location">
    <subcellularLocation>
        <location evidence="1">Membrane</location>
        <topology evidence="1">Multi-pass membrane protein</topology>
    </subcellularLocation>
</comment>
<keyword evidence="6" id="KW-0067">ATP-binding</keyword>
<dbReference type="PANTHER" id="PTHR19241">
    <property type="entry name" value="ATP-BINDING CASSETTE TRANSPORTER"/>
    <property type="match status" value="1"/>
</dbReference>
<dbReference type="Pfam" id="PF01061">
    <property type="entry name" value="ABC2_membrane"/>
    <property type="match status" value="2"/>
</dbReference>
<dbReference type="GO" id="GO:0140359">
    <property type="term" value="F:ABC-type transporter activity"/>
    <property type="evidence" value="ECO:0007669"/>
    <property type="project" value="InterPro"/>
</dbReference>